<gene>
    <name evidence="3" type="ORF">J2Z32_002176</name>
</gene>
<evidence type="ECO:0000313" key="4">
    <source>
        <dbReference type="Proteomes" id="UP001519272"/>
    </source>
</evidence>
<keyword evidence="1" id="KW-0472">Membrane</keyword>
<dbReference type="EMBL" id="JAGGKG010000009">
    <property type="protein sequence ID" value="MBP1905546.1"/>
    <property type="molecule type" value="Genomic_DNA"/>
</dbReference>
<protein>
    <recommendedName>
        <fullName evidence="2">DUF6199 domain-containing protein</fullName>
    </recommendedName>
</protein>
<feature type="transmembrane region" description="Helical" evidence="1">
    <location>
        <begin position="20"/>
        <end position="39"/>
    </location>
</feature>
<reference evidence="3 4" key="1">
    <citation type="submission" date="2021-03" db="EMBL/GenBank/DDBJ databases">
        <title>Genomic Encyclopedia of Type Strains, Phase IV (KMG-IV): sequencing the most valuable type-strain genomes for metagenomic binning, comparative biology and taxonomic classification.</title>
        <authorList>
            <person name="Goeker M."/>
        </authorList>
    </citation>
    <scope>NUCLEOTIDE SEQUENCE [LARGE SCALE GENOMIC DNA]</scope>
    <source>
        <strain evidence="3 4">DSM 14349</strain>
    </source>
</reference>
<evidence type="ECO:0000313" key="3">
    <source>
        <dbReference type="EMBL" id="MBP1905546.1"/>
    </source>
</evidence>
<comment type="caution">
    <text evidence="3">The sequence shown here is derived from an EMBL/GenBank/DDBJ whole genome shotgun (WGS) entry which is preliminary data.</text>
</comment>
<feature type="transmembrane region" description="Helical" evidence="1">
    <location>
        <begin position="67"/>
        <end position="94"/>
    </location>
</feature>
<name>A0ABS4FSI9_9BACL</name>
<feature type="domain" description="DUF6199" evidence="2">
    <location>
        <begin position="30"/>
        <end position="88"/>
    </location>
</feature>
<proteinExistence type="predicted"/>
<dbReference type="Pfam" id="PF19701">
    <property type="entry name" value="DUF6199"/>
    <property type="match status" value="1"/>
</dbReference>
<keyword evidence="1" id="KW-1133">Transmembrane helix</keyword>
<keyword evidence="1" id="KW-0812">Transmembrane</keyword>
<dbReference type="RefSeq" id="WP_425342997.1">
    <property type="nucleotide sequence ID" value="NZ_JAGGKG010000009.1"/>
</dbReference>
<dbReference type="Proteomes" id="UP001519272">
    <property type="component" value="Unassembled WGS sequence"/>
</dbReference>
<dbReference type="InterPro" id="IPR045679">
    <property type="entry name" value="DUF6199"/>
</dbReference>
<evidence type="ECO:0000256" key="1">
    <source>
        <dbReference type="SAM" id="Phobius"/>
    </source>
</evidence>
<evidence type="ECO:0000259" key="2">
    <source>
        <dbReference type="Pfam" id="PF19701"/>
    </source>
</evidence>
<keyword evidence="4" id="KW-1185">Reference proteome</keyword>
<sequence length="101" mass="11719">MYERNKSIISPKPTPKELLLLVFPIITIIFGLIFIWLGILRIKKPEFGLHRNVRWKFKNEVEPTESYLAFLKFGGIVVIIAGVFFTFFGIMNLLQAIFTSQ</sequence>
<organism evidence="3 4">
    <name type="scientific">Paenibacillus turicensis</name>
    <dbReference type="NCBI Taxonomy" id="160487"/>
    <lineage>
        <taxon>Bacteria</taxon>
        <taxon>Bacillati</taxon>
        <taxon>Bacillota</taxon>
        <taxon>Bacilli</taxon>
        <taxon>Bacillales</taxon>
        <taxon>Paenibacillaceae</taxon>
        <taxon>Paenibacillus</taxon>
    </lineage>
</organism>
<accession>A0ABS4FSI9</accession>